<accession>A0AAD4HXQ2</accession>
<gene>
    <name evidence="2" type="ORF">NEMBOFW57_001241</name>
</gene>
<dbReference type="AlphaFoldDB" id="A0AAD4HXQ2"/>
<dbReference type="InterPro" id="IPR051283">
    <property type="entry name" value="Sec_Metabolite_Acyltrans"/>
</dbReference>
<dbReference type="Gene3D" id="3.30.559.10">
    <property type="entry name" value="Chloramphenicol acetyltransferase-like domain"/>
    <property type="match status" value="2"/>
</dbReference>
<dbReference type="GO" id="GO:0016740">
    <property type="term" value="F:transferase activity"/>
    <property type="evidence" value="ECO:0007669"/>
    <property type="project" value="UniProtKB-KW"/>
</dbReference>
<evidence type="ECO:0000313" key="2">
    <source>
        <dbReference type="EMBL" id="KAG7291229.1"/>
    </source>
</evidence>
<dbReference type="Pfam" id="PF02458">
    <property type="entry name" value="Transferase"/>
    <property type="match status" value="1"/>
</dbReference>
<dbReference type="Proteomes" id="UP001197093">
    <property type="component" value="Unassembled WGS sequence"/>
</dbReference>
<dbReference type="EMBL" id="JAHCVI010000001">
    <property type="protein sequence ID" value="KAG7291229.1"/>
    <property type="molecule type" value="Genomic_DNA"/>
</dbReference>
<name>A0AAD4HXQ2_9PEZI</name>
<reference evidence="2" key="1">
    <citation type="submission" date="2023-02" db="EMBL/GenBank/DDBJ databases">
        <authorList>
            <person name="Palmer J.M."/>
        </authorList>
    </citation>
    <scope>NUCLEOTIDE SEQUENCE</scope>
    <source>
        <strain evidence="2">FW57</strain>
    </source>
</reference>
<proteinExistence type="predicted"/>
<keyword evidence="3" id="KW-1185">Reference proteome</keyword>
<organism evidence="2 3">
    <name type="scientific">Staphylotrichum longicolle</name>
    <dbReference type="NCBI Taxonomy" id="669026"/>
    <lineage>
        <taxon>Eukaryota</taxon>
        <taxon>Fungi</taxon>
        <taxon>Dikarya</taxon>
        <taxon>Ascomycota</taxon>
        <taxon>Pezizomycotina</taxon>
        <taxon>Sordariomycetes</taxon>
        <taxon>Sordariomycetidae</taxon>
        <taxon>Sordariales</taxon>
        <taxon>Chaetomiaceae</taxon>
        <taxon>Staphylotrichum</taxon>
    </lineage>
</organism>
<evidence type="ECO:0000313" key="3">
    <source>
        <dbReference type="Proteomes" id="UP001197093"/>
    </source>
</evidence>
<protein>
    <submittedName>
        <fullName evidence="2">Uncharacterized protein</fullName>
    </submittedName>
</protein>
<dbReference type="PANTHER" id="PTHR31896:SF64">
    <property type="entry name" value="TRICHOTHECENE 3-O-ACETYLTRANSFERASE"/>
    <property type="match status" value="1"/>
</dbReference>
<comment type="caution">
    <text evidence="2">The sequence shown here is derived from an EMBL/GenBank/DDBJ whole genome shotgun (WGS) entry which is preliminary data.</text>
</comment>
<sequence>MEAVWNEAKRQAWISSLTEVMPLAPLDHTAPQNYVMKCWGFSFPGQILHSKDGGAPRCVYKTVKACNDTPVRLDIPWSEVFVSQVLDSSEFLWTFQELSAQGVPASSMIKDTLWLIPDPIMRPSHPSYGTVFYPVTLKATFIPGGLILGFAFYHGIMDGTGTVEFAKLFNDANRKGDISNNEAVTFHKMTERFNRFAAETAKSTPVNPRSMHGYDFTIPPSQPVIPEAIAKIFSISSSRITALHSEAPTHVRATHGSGAFITPTAVLSALFWLHITRARLHARRILPSGTTRFANAVSIRNRLPAELGFTDQPYMGNMWLRALASSTVGDLVGADLSRPATTAQLAAAAWLICQSVRALSDPATMRQHIAIATRATDPADETLTWPEVDAAIRRSIARHCTGVDATVGVELGADVEFDIPGVQGGKGKAAWVRRAYVAFVGAMMVLPKVGGAKGEADWEVYIALRGEDMEVLERDGELGGWLARPAA</sequence>
<dbReference type="InterPro" id="IPR023213">
    <property type="entry name" value="CAT-like_dom_sf"/>
</dbReference>
<keyword evidence="1" id="KW-0808">Transferase</keyword>
<dbReference type="PANTHER" id="PTHR31896">
    <property type="entry name" value="FAMILY REGULATORY PROTEIN, PUTATIVE (AFU_ORTHOLOGUE AFUA_3G14730)-RELATED"/>
    <property type="match status" value="1"/>
</dbReference>
<evidence type="ECO:0000256" key="1">
    <source>
        <dbReference type="ARBA" id="ARBA00022679"/>
    </source>
</evidence>